<dbReference type="Pfam" id="PF05276">
    <property type="entry name" value="SH3BP5"/>
    <property type="match status" value="1"/>
</dbReference>
<dbReference type="OrthoDB" id="446789at2759"/>
<name>A0A8T0DNF1_9TREM</name>
<dbReference type="GO" id="GO:0004860">
    <property type="term" value="F:protein kinase inhibitor activity"/>
    <property type="evidence" value="ECO:0007669"/>
    <property type="project" value="TreeGrafter"/>
</dbReference>
<dbReference type="PANTHER" id="PTHR19423:SF1">
    <property type="entry name" value="SH3 DOMAIN-BINDING PROTEIN 5"/>
    <property type="match status" value="1"/>
</dbReference>
<organism evidence="3 4">
    <name type="scientific">Paragonimus westermani</name>
    <dbReference type="NCBI Taxonomy" id="34504"/>
    <lineage>
        <taxon>Eukaryota</taxon>
        <taxon>Metazoa</taxon>
        <taxon>Spiralia</taxon>
        <taxon>Lophotrochozoa</taxon>
        <taxon>Platyhelminthes</taxon>
        <taxon>Trematoda</taxon>
        <taxon>Digenea</taxon>
        <taxon>Plagiorchiida</taxon>
        <taxon>Troglotremata</taxon>
        <taxon>Troglotrematidae</taxon>
        <taxon>Paragonimus</taxon>
    </lineage>
</organism>
<gene>
    <name evidence="3" type="ORF">P879_03186</name>
</gene>
<dbReference type="InterPro" id="IPR007940">
    <property type="entry name" value="SH3BP5"/>
</dbReference>
<comment type="caution">
    <text evidence="3">The sequence shown here is derived from an EMBL/GenBank/DDBJ whole genome shotgun (WGS) entry which is preliminary data.</text>
</comment>
<dbReference type="AlphaFoldDB" id="A0A8T0DNF1"/>
<sequence>MKQCDSACINIFHHNAILLMEEPCFYDQLPYSKRQEVEVQLDVLNQTAPQINVLENKLLEARANYHATLTDNSDRLKAMGNRLGKCVQRARPYYEARQRQYELIQLIRIAAERYNKANDVFSASRENFSRLESINHEAGRTGNPEALDAINRCIAQVNSARQEVVASKIDHERLLDDYNKSERAIHLLERRHKLDIKKARPYFVSKQIFDQRMQEAKLHVEVCTQKVNMCKSVYAEAMKKLEHISESLHLIRQSLPELTAVAKFIGEESAESSPSLIRGQGVGAESSDCLNEIAPQSTSMLATSSFPCGLFKTDSSCCGPSPTRCELHISSPNRRRNSEPSAVPLVDGLLHHVHRTEAEPDTFSVSTTAFTNVCDSVNVSVSYTRPSFHCSSRSTLSSIACSSIETVEAVSTNQLTPVAVEPLIDSLHAHPPHPSSLSDSGRSVENSMSWCASLGRTCSAERTVISNVASLSLSR</sequence>
<dbReference type="PANTHER" id="PTHR19423">
    <property type="entry name" value="SH3 DOMAIN-BINDING PROTEIN 5"/>
    <property type="match status" value="1"/>
</dbReference>
<evidence type="ECO:0000256" key="2">
    <source>
        <dbReference type="ARBA" id="ARBA00023054"/>
    </source>
</evidence>
<dbReference type="GO" id="GO:0035556">
    <property type="term" value="P:intracellular signal transduction"/>
    <property type="evidence" value="ECO:0007669"/>
    <property type="project" value="InterPro"/>
</dbReference>
<evidence type="ECO:0000313" key="4">
    <source>
        <dbReference type="Proteomes" id="UP000699462"/>
    </source>
</evidence>
<dbReference type="Proteomes" id="UP000699462">
    <property type="component" value="Unassembled WGS sequence"/>
</dbReference>
<evidence type="ECO:0000256" key="1">
    <source>
        <dbReference type="ARBA" id="ARBA00007796"/>
    </source>
</evidence>
<reference evidence="3 4" key="1">
    <citation type="submission" date="2019-07" db="EMBL/GenBank/DDBJ databases">
        <title>Annotation for the trematode Paragonimus westermani.</title>
        <authorList>
            <person name="Choi Y.-J."/>
        </authorList>
    </citation>
    <scope>NUCLEOTIDE SEQUENCE [LARGE SCALE GENOMIC DNA]</scope>
    <source>
        <strain evidence="3">180907_Pwestermani</strain>
    </source>
</reference>
<evidence type="ECO:0008006" key="5">
    <source>
        <dbReference type="Google" id="ProtNLM"/>
    </source>
</evidence>
<comment type="similarity">
    <text evidence="1">Belongs to the SH3BP5 family.</text>
</comment>
<evidence type="ECO:0000313" key="3">
    <source>
        <dbReference type="EMBL" id="KAF8569160.1"/>
    </source>
</evidence>
<proteinExistence type="inferred from homology"/>
<keyword evidence="2" id="KW-0175">Coiled coil</keyword>
<protein>
    <recommendedName>
        <fullName evidence="5">SH3 domain-binding protein 5</fullName>
    </recommendedName>
</protein>
<dbReference type="GO" id="GO:0005737">
    <property type="term" value="C:cytoplasm"/>
    <property type="evidence" value="ECO:0007669"/>
    <property type="project" value="TreeGrafter"/>
</dbReference>
<accession>A0A8T0DNF1</accession>
<dbReference type="EMBL" id="JTDF01002127">
    <property type="protein sequence ID" value="KAF8569160.1"/>
    <property type="molecule type" value="Genomic_DNA"/>
</dbReference>
<keyword evidence="4" id="KW-1185">Reference proteome</keyword>